<dbReference type="EMBL" id="QKKF02020349">
    <property type="protein sequence ID" value="RZF39215.1"/>
    <property type="molecule type" value="Genomic_DNA"/>
</dbReference>
<keyword evidence="2" id="KW-1185">Reference proteome</keyword>
<dbReference type="AlphaFoldDB" id="A0A482X093"/>
<gene>
    <name evidence="1" type="ORF">LSTR_LSTR016565</name>
</gene>
<protein>
    <submittedName>
        <fullName evidence="1">Uncharacterized protein</fullName>
    </submittedName>
</protein>
<sequence>MHAAPRPPPSFNVTSETPTTACVFRVLAAGRRIQKEEHYSKISNYVVLMSKGVQLDFDAVKRISVMAPPLVLDSLDAGTHTFAVQMFTTDGFSSSVSESVSFEAEEGMLTTRLFVIG</sequence>
<organism evidence="1 2">
    <name type="scientific">Laodelphax striatellus</name>
    <name type="common">Small brown planthopper</name>
    <name type="synonym">Delphax striatella</name>
    <dbReference type="NCBI Taxonomy" id="195883"/>
    <lineage>
        <taxon>Eukaryota</taxon>
        <taxon>Metazoa</taxon>
        <taxon>Ecdysozoa</taxon>
        <taxon>Arthropoda</taxon>
        <taxon>Hexapoda</taxon>
        <taxon>Insecta</taxon>
        <taxon>Pterygota</taxon>
        <taxon>Neoptera</taxon>
        <taxon>Paraneoptera</taxon>
        <taxon>Hemiptera</taxon>
        <taxon>Auchenorrhyncha</taxon>
        <taxon>Fulgoroidea</taxon>
        <taxon>Delphacidae</taxon>
        <taxon>Criomorphinae</taxon>
        <taxon>Laodelphax</taxon>
    </lineage>
</organism>
<reference evidence="1 2" key="1">
    <citation type="journal article" date="2017" name="Gigascience">
        <title>Genome sequence of the small brown planthopper, Laodelphax striatellus.</title>
        <authorList>
            <person name="Zhu J."/>
            <person name="Jiang F."/>
            <person name="Wang X."/>
            <person name="Yang P."/>
            <person name="Bao Y."/>
            <person name="Zhao W."/>
            <person name="Wang W."/>
            <person name="Lu H."/>
            <person name="Wang Q."/>
            <person name="Cui N."/>
            <person name="Li J."/>
            <person name="Chen X."/>
            <person name="Luo L."/>
            <person name="Yu J."/>
            <person name="Kang L."/>
            <person name="Cui F."/>
        </authorList>
    </citation>
    <scope>NUCLEOTIDE SEQUENCE [LARGE SCALE GENOMIC DNA]</scope>
    <source>
        <strain evidence="1">Lst14</strain>
    </source>
</reference>
<evidence type="ECO:0000313" key="2">
    <source>
        <dbReference type="Proteomes" id="UP000291343"/>
    </source>
</evidence>
<dbReference type="Proteomes" id="UP000291343">
    <property type="component" value="Unassembled WGS sequence"/>
</dbReference>
<evidence type="ECO:0000313" key="1">
    <source>
        <dbReference type="EMBL" id="RZF39215.1"/>
    </source>
</evidence>
<name>A0A482X093_LAOST</name>
<dbReference type="InParanoid" id="A0A482X093"/>
<comment type="caution">
    <text evidence="1">The sequence shown here is derived from an EMBL/GenBank/DDBJ whole genome shotgun (WGS) entry which is preliminary data.</text>
</comment>
<accession>A0A482X093</accession>
<proteinExistence type="predicted"/>